<evidence type="ECO:0000313" key="1">
    <source>
        <dbReference type="EMBL" id="RMP18416.1"/>
    </source>
</evidence>
<accession>A0A0P9PDL8</accession>
<dbReference type="AlphaFoldDB" id="A0A0P9PDL8"/>
<proteinExistence type="predicted"/>
<evidence type="ECO:0000313" key="2">
    <source>
        <dbReference type="EMBL" id="RMQ23782.1"/>
    </source>
</evidence>
<comment type="caution">
    <text evidence="2">The sequence shown here is derived from an EMBL/GenBank/DDBJ whole genome shotgun (WGS) entry which is preliminary data.</text>
</comment>
<name>A0A0P9PDL8_9PSED</name>
<dbReference type="Proteomes" id="UP000269044">
    <property type="component" value="Unassembled WGS sequence"/>
</dbReference>
<gene>
    <name evidence="2" type="ORF">ALQ08_104029</name>
    <name evidence="1" type="ORF">ALQ28_103814</name>
</gene>
<dbReference type="InterPro" id="IPR009078">
    <property type="entry name" value="Ferritin-like_SF"/>
</dbReference>
<dbReference type="SUPFAM" id="SSF47240">
    <property type="entry name" value="Ferritin-like"/>
    <property type="match status" value="1"/>
</dbReference>
<sequence>MMISNFLKRRNWSSRALFSDIASSGWVNPGIDTSYQDFFMADLVSEYDSVNLYNFLHPRRESFSPYFVQYLDFWYIDERNHADGFFELNRLIFDTPEEGLLKKLHGRSADFSGLTDILSSEFNLLLMFAYDEYVSVKTYKKDIFYNDFGHPNFKLWIKNLIADEAIHFGNAVKILKTYYPHRLKEAEGVLRLIADLEGDDYKNTFLFDHDGPHFLLNSEEMGNVVIEEIVTILNKRQP</sequence>
<dbReference type="RefSeq" id="WP_235810102.1">
    <property type="nucleotide sequence ID" value="NZ_LJQH01000319.1"/>
</dbReference>
<reference evidence="3 4" key="1">
    <citation type="submission" date="2018-08" db="EMBL/GenBank/DDBJ databases">
        <title>Recombination of ecologically and evolutionarily significant loci maintains genetic cohesion in the Pseudomonas syringae species complex.</title>
        <authorList>
            <person name="Dillon M."/>
            <person name="Thakur S."/>
            <person name="Almeida R.N.D."/>
            <person name="Weir B.S."/>
            <person name="Guttman D.S."/>
        </authorList>
    </citation>
    <scope>NUCLEOTIDE SEQUENCE [LARGE SCALE GENOMIC DNA]</scope>
    <source>
        <strain evidence="2 4">ICMP 13052</strain>
        <strain evidence="1 3">ICMP 4330</strain>
    </source>
</reference>
<protein>
    <recommendedName>
        <fullName evidence="5">Ferritin-like domain-containing protein</fullName>
    </recommendedName>
</protein>
<dbReference type="EMBL" id="RBQG01000028">
    <property type="protein sequence ID" value="RMP18416.1"/>
    <property type="molecule type" value="Genomic_DNA"/>
</dbReference>
<evidence type="ECO:0008006" key="5">
    <source>
        <dbReference type="Google" id="ProtNLM"/>
    </source>
</evidence>
<dbReference type="Proteomes" id="UP000267908">
    <property type="component" value="Unassembled WGS sequence"/>
</dbReference>
<evidence type="ECO:0000313" key="3">
    <source>
        <dbReference type="Proteomes" id="UP000267908"/>
    </source>
</evidence>
<evidence type="ECO:0000313" key="4">
    <source>
        <dbReference type="Proteomes" id="UP000269044"/>
    </source>
</evidence>
<organism evidence="2 4">
    <name type="scientific">Pseudomonas syringae pv. delphinii</name>
    <dbReference type="NCBI Taxonomy" id="192088"/>
    <lineage>
        <taxon>Bacteria</taxon>
        <taxon>Pseudomonadati</taxon>
        <taxon>Pseudomonadota</taxon>
        <taxon>Gammaproteobacteria</taxon>
        <taxon>Pseudomonadales</taxon>
        <taxon>Pseudomonadaceae</taxon>
        <taxon>Pseudomonas</taxon>
    </lineage>
</organism>
<dbReference type="EMBL" id="RBRA01000160">
    <property type="protein sequence ID" value="RMQ23782.1"/>
    <property type="molecule type" value="Genomic_DNA"/>
</dbReference>